<accession>A0A9W9VZZ6</accession>
<proteinExistence type="predicted"/>
<sequence>MALRRLGTGTPPEGPIVGHQDDVNPQQPQTRYDSHQIDESVPIKMAANAELLTPELPGDSFVDNMTQGARRAVKRRGAEADKLCITR</sequence>
<dbReference type="AlphaFoldDB" id="A0A9W9VZZ6"/>
<evidence type="ECO:0000313" key="2">
    <source>
        <dbReference type="EMBL" id="KAJ5392425.1"/>
    </source>
</evidence>
<feature type="region of interest" description="Disordered" evidence="1">
    <location>
        <begin position="1"/>
        <end position="31"/>
    </location>
</feature>
<evidence type="ECO:0000313" key="3">
    <source>
        <dbReference type="Proteomes" id="UP001147747"/>
    </source>
</evidence>
<protein>
    <submittedName>
        <fullName evidence="2">Uncharacterized protein</fullName>
    </submittedName>
</protein>
<reference evidence="2" key="2">
    <citation type="journal article" date="2023" name="IMA Fungus">
        <title>Comparative genomic study of the Penicillium genus elucidates a diverse pangenome and 15 lateral gene transfer events.</title>
        <authorList>
            <person name="Petersen C."/>
            <person name="Sorensen T."/>
            <person name="Nielsen M.R."/>
            <person name="Sondergaard T.E."/>
            <person name="Sorensen J.L."/>
            <person name="Fitzpatrick D.A."/>
            <person name="Frisvad J.C."/>
            <person name="Nielsen K.L."/>
        </authorList>
    </citation>
    <scope>NUCLEOTIDE SEQUENCE</scope>
    <source>
        <strain evidence="2">IBT 29677</strain>
    </source>
</reference>
<comment type="caution">
    <text evidence="2">The sequence shown here is derived from an EMBL/GenBank/DDBJ whole genome shotgun (WGS) entry which is preliminary data.</text>
</comment>
<dbReference type="Proteomes" id="UP001147747">
    <property type="component" value="Unassembled WGS sequence"/>
</dbReference>
<dbReference type="RefSeq" id="XP_056488103.1">
    <property type="nucleotide sequence ID" value="XM_056632552.1"/>
</dbReference>
<reference evidence="2" key="1">
    <citation type="submission" date="2022-12" db="EMBL/GenBank/DDBJ databases">
        <authorList>
            <person name="Petersen C."/>
        </authorList>
    </citation>
    <scope>NUCLEOTIDE SEQUENCE</scope>
    <source>
        <strain evidence="2">IBT 29677</strain>
    </source>
</reference>
<gene>
    <name evidence="2" type="ORF">N7509_007915</name>
</gene>
<dbReference type="GeneID" id="81371532"/>
<organism evidence="2 3">
    <name type="scientific">Penicillium cosmopolitanum</name>
    <dbReference type="NCBI Taxonomy" id="1131564"/>
    <lineage>
        <taxon>Eukaryota</taxon>
        <taxon>Fungi</taxon>
        <taxon>Dikarya</taxon>
        <taxon>Ascomycota</taxon>
        <taxon>Pezizomycotina</taxon>
        <taxon>Eurotiomycetes</taxon>
        <taxon>Eurotiomycetidae</taxon>
        <taxon>Eurotiales</taxon>
        <taxon>Aspergillaceae</taxon>
        <taxon>Penicillium</taxon>
    </lineage>
</organism>
<dbReference type="EMBL" id="JAPZBU010000008">
    <property type="protein sequence ID" value="KAJ5392425.1"/>
    <property type="molecule type" value="Genomic_DNA"/>
</dbReference>
<evidence type="ECO:0000256" key="1">
    <source>
        <dbReference type="SAM" id="MobiDB-lite"/>
    </source>
</evidence>
<name>A0A9W9VZZ6_9EURO</name>
<keyword evidence="3" id="KW-1185">Reference proteome</keyword>